<evidence type="ECO:0000256" key="2">
    <source>
        <dbReference type="SAM" id="Phobius"/>
    </source>
</evidence>
<reference evidence="3 4" key="1">
    <citation type="submission" date="2018-06" db="EMBL/GenBank/DDBJ databases">
        <title>Extensive metabolic versatility and redundancy in microbially diverse, dynamic hydrothermal sediments.</title>
        <authorList>
            <person name="Dombrowski N."/>
            <person name="Teske A."/>
            <person name="Baker B.J."/>
        </authorList>
    </citation>
    <scope>NUCLEOTIDE SEQUENCE [LARGE SCALE GENOMIC DNA]</scope>
    <source>
        <strain evidence="3">B35_G9</strain>
    </source>
</reference>
<organism evidence="3 4">
    <name type="scientific">candidate division TA06 bacterium</name>
    <dbReference type="NCBI Taxonomy" id="2250710"/>
    <lineage>
        <taxon>Bacteria</taxon>
        <taxon>Bacteria division TA06</taxon>
    </lineage>
</organism>
<dbReference type="AlphaFoldDB" id="A0A660SD69"/>
<accession>A0A660SD69</accession>
<keyword evidence="2" id="KW-0472">Membrane</keyword>
<protein>
    <recommendedName>
        <fullName evidence="5">OmpA-like domain-containing protein</fullName>
    </recommendedName>
</protein>
<evidence type="ECO:0000256" key="1">
    <source>
        <dbReference type="SAM" id="Coils"/>
    </source>
</evidence>
<dbReference type="EMBL" id="QNBC01000006">
    <property type="protein sequence ID" value="RKX67941.1"/>
    <property type="molecule type" value="Genomic_DNA"/>
</dbReference>
<sequence length="186" mass="21833">MKSFIKNLLLITILIGIIFIYFKEYKPKIEKYNKLKSEEQEIIKELNALKMKVDSMSNKKQDNIDKYTYESIQKELKTDSIRVWKTGEGLKFEVNDRRIFMKNKSLPTKEGEKMLEKLLSNITNVKGNIKIEVLLDSLDKNGKLKIDRSVFIMNQMIRKYGINRNDVEINILLVKKGLSGINIELR</sequence>
<proteinExistence type="predicted"/>
<keyword evidence="1" id="KW-0175">Coiled coil</keyword>
<dbReference type="Proteomes" id="UP000282321">
    <property type="component" value="Unassembled WGS sequence"/>
</dbReference>
<name>A0A660SD69_UNCT6</name>
<keyword evidence="2" id="KW-0812">Transmembrane</keyword>
<feature type="transmembrane region" description="Helical" evidence="2">
    <location>
        <begin position="6"/>
        <end position="22"/>
    </location>
</feature>
<evidence type="ECO:0000313" key="4">
    <source>
        <dbReference type="Proteomes" id="UP000282321"/>
    </source>
</evidence>
<dbReference type="InterPro" id="IPR036737">
    <property type="entry name" value="OmpA-like_sf"/>
</dbReference>
<comment type="caution">
    <text evidence="3">The sequence shown here is derived from an EMBL/GenBank/DDBJ whole genome shotgun (WGS) entry which is preliminary data.</text>
</comment>
<feature type="coiled-coil region" evidence="1">
    <location>
        <begin position="29"/>
        <end position="59"/>
    </location>
</feature>
<keyword evidence="2" id="KW-1133">Transmembrane helix</keyword>
<evidence type="ECO:0008006" key="5">
    <source>
        <dbReference type="Google" id="ProtNLM"/>
    </source>
</evidence>
<evidence type="ECO:0000313" key="3">
    <source>
        <dbReference type="EMBL" id="RKX67941.1"/>
    </source>
</evidence>
<gene>
    <name evidence="3" type="ORF">DRP44_01005</name>
</gene>
<dbReference type="Gene3D" id="3.30.1330.60">
    <property type="entry name" value="OmpA-like domain"/>
    <property type="match status" value="1"/>
</dbReference>